<reference evidence="7 8" key="1">
    <citation type="submission" date="2018-04" db="EMBL/GenBank/DDBJ databases">
        <title>Novel Campyloabacter and Helicobacter Species and Strains.</title>
        <authorList>
            <person name="Mannion A.J."/>
            <person name="Shen Z."/>
            <person name="Fox J.G."/>
        </authorList>
    </citation>
    <scope>NUCLEOTIDE SEQUENCE [LARGE SCALE GENOMIC DNA]</scope>
    <source>
        <strain evidence="7 8">MIT 98-6070</strain>
    </source>
</reference>
<gene>
    <name evidence="7" type="ORF">CQA63_02195</name>
</gene>
<feature type="transmembrane region" description="Helical" evidence="5">
    <location>
        <begin position="12"/>
        <end position="39"/>
    </location>
</feature>
<dbReference type="EMBL" id="NXLR01000002">
    <property type="protein sequence ID" value="RDU60794.1"/>
    <property type="molecule type" value="Genomic_DNA"/>
</dbReference>
<comment type="subcellular location">
    <subcellularLocation>
        <location evidence="1">Membrane</location>
    </subcellularLocation>
</comment>
<evidence type="ECO:0000313" key="7">
    <source>
        <dbReference type="EMBL" id="RDU60794.1"/>
    </source>
</evidence>
<evidence type="ECO:0000256" key="1">
    <source>
        <dbReference type="ARBA" id="ARBA00004370"/>
    </source>
</evidence>
<dbReference type="AlphaFoldDB" id="A0A3D8I7R7"/>
<dbReference type="Pfam" id="PF13664">
    <property type="entry name" value="DUF4149"/>
    <property type="match status" value="1"/>
</dbReference>
<evidence type="ECO:0000256" key="3">
    <source>
        <dbReference type="ARBA" id="ARBA00022989"/>
    </source>
</evidence>
<organism evidence="7 8">
    <name type="scientific">Helicobacter marmotae</name>
    <dbReference type="NCBI Taxonomy" id="152490"/>
    <lineage>
        <taxon>Bacteria</taxon>
        <taxon>Pseudomonadati</taxon>
        <taxon>Campylobacterota</taxon>
        <taxon>Epsilonproteobacteria</taxon>
        <taxon>Campylobacterales</taxon>
        <taxon>Helicobacteraceae</taxon>
        <taxon>Helicobacter</taxon>
    </lineage>
</organism>
<name>A0A3D8I7R7_9HELI</name>
<evidence type="ECO:0000256" key="2">
    <source>
        <dbReference type="ARBA" id="ARBA00022692"/>
    </source>
</evidence>
<evidence type="ECO:0000256" key="5">
    <source>
        <dbReference type="SAM" id="Phobius"/>
    </source>
</evidence>
<keyword evidence="3 5" id="KW-1133">Transmembrane helix</keyword>
<comment type="caution">
    <text evidence="7">The sequence shown here is derived from an EMBL/GenBank/DDBJ whole genome shotgun (WGS) entry which is preliminary data.</text>
</comment>
<feature type="transmembrane region" description="Helical" evidence="5">
    <location>
        <begin position="143"/>
        <end position="162"/>
    </location>
</feature>
<evidence type="ECO:0000259" key="6">
    <source>
        <dbReference type="Pfam" id="PF13664"/>
    </source>
</evidence>
<protein>
    <submittedName>
        <fullName evidence="7">DUF4149 domain-containing protein</fullName>
    </submittedName>
</protein>
<proteinExistence type="predicted"/>
<dbReference type="Proteomes" id="UP000256599">
    <property type="component" value="Unassembled WGS sequence"/>
</dbReference>
<dbReference type="InterPro" id="IPR025423">
    <property type="entry name" value="TMEM205-like"/>
</dbReference>
<feature type="domain" description="TMEM205-like" evidence="6">
    <location>
        <begin position="26"/>
        <end position="125"/>
    </location>
</feature>
<accession>A0A3D8I7R7</accession>
<keyword evidence="4 5" id="KW-0472">Membrane</keyword>
<evidence type="ECO:0000313" key="8">
    <source>
        <dbReference type="Proteomes" id="UP000256599"/>
    </source>
</evidence>
<dbReference type="PROSITE" id="PS51257">
    <property type="entry name" value="PROKAR_LIPOPROTEIN"/>
    <property type="match status" value="1"/>
</dbReference>
<feature type="transmembrane region" description="Helical" evidence="5">
    <location>
        <begin position="98"/>
        <end position="116"/>
    </location>
</feature>
<dbReference type="OrthoDB" id="5362812at2"/>
<feature type="transmembrane region" description="Helical" evidence="5">
    <location>
        <begin position="67"/>
        <end position="86"/>
    </location>
</feature>
<keyword evidence="8" id="KW-1185">Reference proteome</keyword>
<keyword evidence="2 5" id="KW-0812">Transmembrane</keyword>
<dbReference type="GO" id="GO:0016020">
    <property type="term" value="C:membrane"/>
    <property type="evidence" value="ECO:0007669"/>
    <property type="project" value="UniProtKB-SubCell"/>
</dbReference>
<sequence>MDSKKLSQTFHTLDAIYILLLSIGVGCIMTSAFAASVIFKASSFIPHLSISDSGAIMGQIFLKCNSYFNFLAIAIIIYEIASFLFVRHFANSKQRRFWLLLGGINVILIFLFTLYYTPYILDAQHSELVGSAAFESMHKQSEMVFKILLFSLSIAALWRGILTTRPAQS</sequence>
<dbReference type="RefSeq" id="WP_104699088.1">
    <property type="nucleotide sequence ID" value="NZ_FZPP01000002.1"/>
</dbReference>
<evidence type="ECO:0000256" key="4">
    <source>
        <dbReference type="ARBA" id="ARBA00023136"/>
    </source>
</evidence>